<dbReference type="EMBL" id="JBHUFD010000003">
    <property type="protein sequence ID" value="MFD1873001.1"/>
    <property type="molecule type" value="Genomic_DNA"/>
</dbReference>
<dbReference type="InterPro" id="IPR029044">
    <property type="entry name" value="Nucleotide-diphossugar_trans"/>
</dbReference>
<dbReference type="CDD" id="cd00761">
    <property type="entry name" value="Glyco_tranf_GTA_type"/>
    <property type="match status" value="1"/>
</dbReference>
<evidence type="ECO:0000313" key="3">
    <source>
        <dbReference type="Proteomes" id="UP001597197"/>
    </source>
</evidence>
<dbReference type="Gene3D" id="3.90.550.10">
    <property type="entry name" value="Spore Coat Polysaccharide Biosynthesis Protein SpsA, Chain A"/>
    <property type="match status" value="1"/>
</dbReference>
<gene>
    <name evidence="2" type="ORF">ACFSDX_11215</name>
</gene>
<dbReference type="SUPFAM" id="SSF53448">
    <property type="entry name" value="Nucleotide-diphospho-sugar transferases"/>
    <property type="match status" value="1"/>
</dbReference>
<dbReference type="Pfam" id="PF00535">
    <property type="entry name" value="Glycos_transf_2"/>
    <property type="match status" value="1"/>
</dbReference>
<name>A0ABW4QTU0_9BACT</name>
<reference evidence="3" key="1">
    <citation type="journal article" date="2019" name="Int. J. Syst. Evol. Microbiol.">
        <title>The Global Catalogue of Microorganisms (GCM) 10K type strain sequencing project: providing services to taxonomists for standard genome sequencing and annotation.</title>
        <authorList>
            <consortium name="The Broad Institute Genomics Platform"/>
            <consortium name="The Broad Institute Genome Sequencing Center for Infectious Disease"/>
            <person name="Wu L."/>
            <person name="Ma J."/>
        </authorList>
    </citation>
    <scope>NUCLEOTIDE SEQUENCE [LARGE SCALE GENOMIC DNA]</scope>
    <source>
        <strain evidence="3">CGMCC 1.15795</strain>
    </source>
</reference>
<evidence type="ECO:0000259" key="1">
    <source>
        <dbReference type="Pfam" id="PF00535"/>
    </source>
</evidence>
<dbReference type="PANTHER" id="PTHR22916">
    <property type="entry name" value="GLYCOSYLTRANSFERASE"/>
    <property type="match status" value="1"/>
</dbReference>
<accession>A0ABW4QTU0</accession>
<protein>
    <submittedName>
        <fullName evidence="2">Glycosyltransferase family 2 protein</fullName>
    </submittedName>
</protein>
<dbReference type="InterPro" id="IPR001173">
    <property type="entry name" value="Glyco_trans_2-like"/>
</dbReference>
<comment type="caution">
    <text evidence="2">The sequence shown here is derived from an EMBL/GenBank/DDBJ whole genome shotgun (WGS) entry which is preliminary data.</text>
</comment>
<organism evidence="2 3">
    <name type="scientific">Hymenobacter bucti</name>
    <dbReference type="NCBI Taxonomy" id="1844114"/>
    <lineage>
        <taxon>Bacteria</taxon>
        <taxon>Pseudomonadati</taxon>
        <taxon>Bacteroidota</taxon>
        <taxon>Cytophagia</taxon>
        <taxon>Cytophagales</taxon>
        <taxon>Hymenobacteraceae</taxon>
        <taxon>Hymenobacter</taxon>
    </lineage>
</organism>
<dbReference type="RefSeq" id="WP_382313495.1">
    <property type="nucleotide sequence ID" value="NZ_JBHUFD010000003.1"/>
</dbReference>
<dbReference type="Proteomes" id="UP001597197">
    <property type="component" value="Unassembled WGS sequence"/>
</dbReference>
<evidence type="ECO:0000313" key="2">
    <source>
        <dbReference type="EMBL" id="MFD1873001.1"/>
    </source>
</evidence>
<sequence length="302" mass="33841">MQQPLVSVITAFLNEERFLPEAIASVLAQDYPHWELVLVDDGSTDRSTALAQQYAAQHPGKIRYCEHPGHANKGLSASRNHGIAAAQGQLLAFLDADDVWLPGKLTQQVGIFGQHPDVGMVAEASLYWHQWHPSDQADELILVGAPGERVYQPTELLRLLYPLGAGAAPCPSGLMLTRQACQAVGGFEASFTGRYQLYEDQAFLSKIYSQQKVYISSACHNRYRQRLGSIVQEVKEQGHYHAVRRHFLEWLLAYLHRENSPSQEVTKLVRKALRPYHHPVIHRLAGLTLRRLASGIVRRARG</sequence>
<proteinExistence type="predicted"/>
<keyword evidence="3" id="KW-1185">Reference proteome</keyword>
<feature type="domain" description="Glycosyltransferase 2-like" evidence="1">
    <location>
        <begin position="7"/>
        <end position="137"/>
    </location>
</feature>